<evidence type="ECO:0000256" key="2">
    <source>
        <dbReference type="ARBA" id="ARBA00038157"/>
    </source>
</evidence>
<feature type="domain" description="NADP-dependent oxidoreductase" evidence="3">
    <location>
        <begin position="30"/>
        <end position="340"/>
    </location>
</feature>
<dbReference type="EMBL" id="JAEVFJ010000019">
    <property type="protein sequence ID" value="KAH8099603.1"/>
    <property type="molecule type" value="Genomic_DNA"/>
</dbReference>
<dbReference type="PANTHER" id="PTHR43364">
    <property type="entry name" value="NADH-SPECIFIC METHYLGLYOXAL REDUCTASE-RELATED"/>
    <property type="match status" value="1"/>
</dbReference>
<comment type="similarity">
    <text evidence="2">Belongs to the aldo/keto reductase family. Aldo/keto reductase 2 subfamily.</text>
</comment>
<protein>
    <submittedName>
        <fullName evidence="4">Aryl-alcohol dehydrogenase [NADP(+)]</fullName>
    </submittedName>
</protein>
<keyword evidence="5" id="KW-1185">Reference proteome</keyword>
<dbReference type="Pfam" id="PF00248">
    <property type="entry name" value="Aldo_ket_red"/>
    <property type="match status" value="1"/>
</dbReference>
<comment type="caution">
    <text evidence="4">The sequence shown here is derived from an EMBL/GenBank/DDBJ whole genome shotgun (WGS) entry which is preliminary data.</text>
</comment>
<evidence type="ECO:0000313" key="4">
    <source>
        <dbReference type="EMBL" id="KAH8099603.1"/>
    </source>
</evidence>
<dbReference type="InterPro" id="IPR036812">
    <property type="entry name" value="NAD(P)_OxRdtase_dom_sf"/>
</dbReference>
<accession>A0A8K0XP08</accession>
<reference evidence="4" key="1">
    <citation type="journal article" date="2021" name="New Phytol.">
        <title>Evolutionary innovations through gain and loss of genes in the ectomycorrhizal Boletales.</title>
        <authorList>
            <person name="Wu G."/>
            <person name="Miyauchi S."/>
            <person name="Morin E."/>
            <person name="Kuo A."/>
            <person name="Drula E."/>
            <person name="Varga T."/>
            <person name="Kohler A."/>
            <person name="Feng B."/>
            <person name="Cao Y."/>
            <person name="Lipzen A."/>
            <person name="Daum C."/>
            <person name="Hundley H."/>
            <person name="Pangilinan J."/>
            <person name="Johnson J."/>
            <person name="Barry K."/>
            <person name="LaButti K."/>
            <person name="Ng V."/>
            <person name="Ahrendt S."/>
            <person name="Min B."/>
            <person name="Choi I.G."/>
            <person name="Park H."/>
            <person name="Plett J.M."/>
            <person name="Magnuson J."/>
            <person name="Spatafora J.W."/>
            <person name="Nagy L.G."/>
            <person name="Henrissat B."/>
            <person name="Grigoriev I.V."/>
            <person name="Yang Z.L."/>
            <person name="Xu J."/>
            <person name="Martin F.M."/>
        </authorList>
    </citation>
    <scope>NUCLEOTIDE SEQUENCE</scope>
    <source>
        <strain evidence="4">KKN 215</strain>
    </source>
</reference>
<dbReference type="PANTHER" id="PTHR43364:SF7">
    <property type="entry name" value="NADP-DEPENDENT OXIDOREDUCTASE DOMAIN-CONTAINING PROTEIN-RELATED"/>
    <property type="match status" value="1"/>
</dbReference>
<dbReference type="AlphaFoldDB" id="A0A8K0XP08"/>
<keyword evidence="1" id="KW-0521">NADP</keyword>
<evidence type="ECO:0000259" key="3">
    <source>
        <dbReference type="Pfam" id="PF00248"/>
    </source>
</evidence>
<dbReference type="SUPFAM" id="SSF51430">
    <property type="entry name" value="NAD(P)-linked oxidoreductase"/>
    <property type="match status" value="1"/>
</dbReference>
<dbReference type="InterPro" id="IPR023210">
    <property type="entry name" value="NADP_OxRdtase_dom"/>
</dbReference>
<dbReference type="OrthoDB" id="48988at2759"/>
<dbReference type="Gene3D" id="3.20.20.100">
    <property type="entry name" value="NADP-dependent oxidoreductase domain"/>
    <property type="match status" value="1"/>
</dbReference>
<name>A0A8K0XP08_9AGAR</name>
<sequence length="385" mass="43009">MSLWPPAPEPATRLGRHRQFAPLAGVHLSPLVLGGMSVGDGSWGILGHQDKEKSFQLLDAFYQAGGNTIDTASNYQDESSERIIGEWMETRGIRDQIVIATKYTSNFKRAEGPEFGQKTQYTGNNIKALHVSIEASLKKLRTDYIDILYVHWWDYSSSIEEVMNGLHHLVAQGKVLYLGVSDTPAWIVSRANTYARLTGKTPFVVYQGPWNIFARDLERDILPMARMEGMAIMPWNVLASGKIRSDAEEERRRKSGENGYVAVEGTPWERTPEQREVCLALEKVAGEVGAQSITSVAIAYIMQKSPYVFPIVGGRKVEQLKQNIEALEISLSNDQIVFLDNASPFHPGFPTEFFGDGSSYNFLAANAGHFDRWPAQQAIRPISKK</sequence>
<organism evidence="4 5">
    <name type="scientific">Cristinia sonorae</name>
    <dbReference type="NCBI Taxonomy" id="1940300"/>
    <lineage>
        <taxon>Eukaryota</taxon>
        <taxon>Fungi</taxon>
        <taxon>Dikarya</taxon>
        <taxon>Basidiomycota</taxon>
        <taxon>Agaricomycotina</taxon>
        <taxon>Agaricomycetes</taxon>
        <taxon>Agaricomycetidae</taxon>
        <taxon>Agaricales</taxon>
        <taxon>Pleurotineae</taxon>
        <taxon>Stephanosporaceae</taxon>
        <taxon>Cristinia</taxon>
    </lineage>
</organism>
<evidence type="ECO:0000256" key="1">
    <source>
        <dbReference type="ARBA" id="ARBA00022857"/>
    </source>
</evidence>
<evidence type="ECO:0000313" key="5">
    <source>
        <dbReference type="Proteomes" id="UP000813824"/>
    </source>
</evidence>
<dbReference type="InterPro" id="IPR050523">
    <property type="entry name" value="AKR_Detox_Biosynth"/>
</dbReference>
<dbReference type="Proteomes" id="UP000813824">
    <property type="component" value="Unassembled WGS sequence"/>
</dbReference>
<proteinExistence type="inferred from homology"/>
<gene>
    <name evidence="4" type="ORF">BXZ70DRAFT_237630</name>
</gene>